<dbReference type="EMBL" id="AP022596">
    <property type="protein sequence ID" value="BBY64013.1"/>
    <property type="molecule type" value="Genomic_DNA"/>
</dbReference>
<sequence>MVADSVVPYDTSWPLQFAALRDRLTSALCNVEHRVEHVGSTAVPGLCAKPVIDVDVVVPTAAWVSRATAALCRARYRHQGDLGIAGRQAFENPPDWPYHHLYLVVSDSIAHRDHIDFRDHLRGHPEDAKRYGNVKYELAVHLAANRKRYTEGKRGLIQEILQQARQRTAAMDLSGDDRQITFVAEHPPVAGEAVVSLIALAAGGGQQRVRDALQLYFDDPTAKLLSAVIDHETVGVVGYRVGTSEVTLLHIAITPHVRRTGVGSQLLAAVDRDRPSALPIVGETDEDAVSFYAANGYVVTSLGEKYPGVERFRVRLEAYPYLASRRALDS</sequence>
<dbReference type="Gene3D" id="3.40.630.30">
    <property type="match status" value="1"/>
</dbReference>
<dbReference type="SUPFAM" id="SSF55729">
    <property type="entry name" value="Acyl-CoA N-acyltransferases (Nat)"/>
    <property type="match status" value="1"/>
</dbReference>
<evidence type="ECO:0000313" key="3">
    <source>
        <dbReference type="EMBL" id="BBY64013.1"/>
    </source>
</evidence>
<dbReference type="Gene3D" id="3.30.460.10">
    <property type="entry name" value="Beta Polymerase, domain 2"/>
    <property type="match status" value="1"/>
</dbReference>
<dbReference type="PROSITE" id="PS51186">
    <property type="entry name" value="GNAT"/>
    <property type="match status" value="1"/>
</dbReference>
<dbReference type="GO" id="GO:0016747">
    <property type="term" value="F:acyltransferase activity, transferring groups other than amino-acyl groups"/>
    <property type="evidence" value="ECO:0007669"/>
    <property type="project" value="InterPro"/>
</dbReference>
<evidence type="ECO:0000259" key="2">
    <source>
        <dbReference type="PROSITE" id="PS51186"/>
    </source>
</evidence>
<reference evidence="3 4" key="1">
    <citation type="journal article" date="2019" name="Emerg. Microbes Infect.">
        <title>Comprehensive subspecies identification of 175 nontuberculous mycobacteria species based on 7547 genomic profiles.</title>
        <authorList>
            <person name="Matsumoto Y."/>
            <person name="Kinjo T."/>
            <person name="Motooka D."/>
            <person name="Nabeya D."/>
            <person name="Jung N."/>
            <person name="Uechi K."/>
            <person name="Horii T."/>
            <person name="Iida T."/>
            <person name="Fujita J."/>
            <person name="Nakamura S."/>
        </authorList>
    </citation>
    <scope>NUCLEOTIDE SEQUENCE [LARGE SCALE GENOMIC DNA]</scope>
    <source>
        <strain evidence="3 4">JCM 30396</strain>
    </source>
</reference>
<dbReference type="PANTHER" id="PTHR34822:SF1">
    <property type="entry name" value="GRPB FAMILY PROTEIN"/>
    <property type="match status" value="1"/>
</dbReference>
<dbReference type="InterPro" id="IPR007344">
    <property type="entry name" value="GrpB/CoaE"/>
</dbReference>
<protein>
    <recommendedName>
        <fullName evidence="2">N-acetyltransferase domain-containing protein</fullName>
    </recommendedName>
</protein>
<accession>A0A7I7T5B9</accession>
<gene>
    <name evidence="3" type="ORF">MHEL_22560</name>
</gene>
<keyword evidence="4" id="KW-1185">Reference proteome</keyword>
<dbReference type="Pfam" id="PF13673">
    <property type="entry name" value="Acetyltransf_10"/>
    <property type="match status" value="1"/>
</dbReference>
<dbReference type="Proteomes" id="UP000467148">
    <property type="component" value="Chromosome"/>
</dbReference>
<dbReference type="AlphaFoldDB" id="A0A7I7T5B9"/>
<feature type="domain" description="N-acetyltransferase" evidence="2">
    <location>
        <begin position="184"/>
        <end position="319"/>
    </location>
</feature>
<dbReference type="SUPFAM" id="SSF81301">
    <property type="entry name" value="Nucleotidyltransferase"/>
    <property type="match status" value="1"/>
</dbReference>
<dbReference type="GO" id="GO:0015937">
    <property type="term" value="P:coenzyme A biosynthetic process"/>
    <property type="evidence" value="ECO:0007669"/>
    <property type="project" value="UniProtKB-KW"/>
</dbReference>
<proteinExistence type="predicted"/>
<dbReference type="Pfam" id="PF04229">
    <property type="entry name" value="GrpB"/>
    <property type="match status" value="1"/>
</dbReference>
<dbReference type="InterPro" id="IPR016181">
    <property type="entry name" value="Acyl_CoA_acyltransferase"/>
</dbReference>
<dbReference type="PANTHER" id="PTHR34822">
    <property type="entry name" value="GRPB DOMAIN PROTEIN (AFU_ORTHOLOGUE AFUA_1G01530)"/>
    <property type="match status" value="1"/>
</dbReference>
<evidence type="ECO:0000256" key="1">
    <source>
        <dbReference type="ARBA" id="ARBA00022993"/>
    </source>
</evidence>
<dbReference type="InterPro" id="IPR000182">
    <property type="entry name" value="GNAT_dom"/>
</dbReference>
<keyword evidence="1" id="KW-0173">Coenzyme A biosynthesis</keyword>
<name>A0A7I7T5B9_9MYCO</name>
<organism evidence="3 4">
    <name type="scientific">Mycolicibacterium helvum</name>
    <dbReference type="NCBI Taxonomy" id="1534349"/>
    <lineage>
        <taxon>Bacteria</taxon>
        <taxon>Bacillati</taxon>
        <taxon>Actinomycetota</taxon>
        <taxon>Actinomycetes</taxon>
        <taxon>Mycobacteriales</taxon>
        <taxon>Mycobacteriaceae</taxon>
        <taxon>Mycolicibacterium</taxon>
    </lineage>
</organism>
<dbReference type="InterPro" id="IPR043519">
    <property type="entry name" value="NT_sf"/>
</dbReference>
<evidence type="ECO:0000313" key="4">
    <source>
        <dbReference type="Proteomes" id="UP000467148"/>
    </source>
</evidence>
<dbReference type="KEGG" id="mhev:MHEL_22560"/>